<dbReference type="GO" id="GO:0009941">
    <property type="term" value="C:chloroplast envelope"/>
    <property type="evidence" value="ECO:0007669"/>
    <property type="project" value="TreeGrafter"/>
</dbReference>
<evidence type="ECO:0000313" key="2">
    <source>
        <dbReference type="EMBL" id="JAD82316.1"/>
    </source>
</evidence>
<feature type="compositionally biased region" description="Polar residues" evidence="1">
    <location>
        <begin position="35"/>
        <end position="48"/>
    </location>
</feature>
<feature type="compositionally biased region" description="Basic and acidic residues" evidence="1">
    <location>
        <begin position="24"/>
        <end position="34"/>
    </location>
</feature>
<accession>A0A0A9D3A6</accession>
<organism evidence="2">
    <name type="scientific">Arundo donax</name>
    <name type="common">Giant reed</name>
    <name type="synonym">Donax arundinaceus</name>
    <dbReference type="NCBI Taxonomy" id="35708"/>
    <lineage>
        <taxon>Eukaryota</taxon>
        <taxon>Viridiplantae</taxon>
        <taxon>Streptophyta</taxon>
        <taxon>Embryophyta</taxon>
        <taxon>Tracheophyta</taxon>
        <taxon>Spermatophyta</taxon>
        <taxon>Magnoliopsida</taxon>
        <taxon>Liliopsida</taxon>
        <taxon>Poales</taxon>
        <taxon>Poaceae</taxon>
        <taxon>PACMAD clade</taxon>
        <taxon>Arundinoideae</taxon>
        <taxon>Arundineae</taxon>
        <taxon>Arundo</taxon>
    </lineage>
</organism>
<proteinExistence type="predicted"/>
<reference evidence="2" key="2">
    <citation type="journal article" date="2015" name="Data Brief">
        <title>Shoot transcriptome of the giant reed, Arundo donax.</title>
        <authorList>
            <person name="Barrero R.A."/>
            <person name="Guerrero F.D."/>
            <person name="Moolhuijzen P."/>
            <person name="Goolsby J.A."/>
            <person name="Tidwell J."/>
            <person name="Bellgard S.E."/>
            <person name="Bellgard M.I."/>
        </authorList>
    </citation>
    <scope>NUCLEOTIDE SEQUENCE</scope>
    <source>
        <tissue evidence="2">Shoot tissue taken approximately 20 cm above the soil surface</tissue>
    </source>
</reference>
<evidence type="ECO:0000256" key="1">
    <source>
        <dbReference type="SAM" id="MobiDB-lite"/>
    </source>
</evidence>
<feature type="region of interest" description="Disordered" evidence="1">
    <location>
        <begin position="24"/>
        <end position="63"/>
    </location>
</feature>
<dbReference type="PANTHER" id="PTHR36408">
    <property type="entry name" value="TRANSMEMBRANE PROTEIN"/>
    <property type="match status" value="1"/>
</dbReference>
<sequence>MQEQQQKQLELILAIGEANKILDGEQDMLDKDSARSSSNTAPETQNKQAKLKPETVTGGNNKP</sequence>
<dbReference type="EMBL" id="GBRH01215579">
    <property type="protein sequence ID" value="JAD82316.1"/>
    <property type="molecule type" value="Transcribed_RNA"/>
</dbReference>
<name>A0A0A9D3A6_ARUDO</name>
<dbReference type="AlphaFoldDB" id="A0A0A9D3A6"/>
<protein>
    <submittedName>
        <fullName evidence="2">Uncharacterized protein</fullName>
    </submittedName>
</protein>
<reference evidence="2" key="1">
    <citation type="submission" date="2014-09" db="EMBL/GenBank/DDBJ databases">
        <authorList>
            <person name="Magalhaes I.L.F."/>
            <person name="Oliveira U."/>
            <person name="Santos F.R."/>
            <person name="Vidigal T.H.D.A."/>
            <person name="Brescovit A.D."/>
            <person name="Santos A.J."/>
        </authorList>
    </citation>
    <scope>NUCLEOTIDE SEQUENCE</scope>
    <source>
        <tissue evidence="2">Shoot tissue taken approximately 20 cm above the soil surface</tissue>
    </source>
</reference>
<dbReference type="PANTHER" id="PTHR36408:SF1">
    <property type="entry name" value="TRANSMEMBRANE PROTEIN"/>
    <property type="match status" value="1"/>
</dbReference>